<sequence>MVRMKVLLFALLLATSSLFASSYQQITTEHTQIIFEAYDYLYAQEVAAFADEVFEELTGFLAHTPNDPVPVVITSKTAWANGYYINFPSAVYLYVTSPDDRFIGSRTQYWLRSLFIHELTHYIHLTSAVGPAKFLRFLGPEITAMSTAFMPGWWIEGVTTYAETAFVSSGGRGDSLPFARIYQTSLAQDSMWSLTQGAYNGPFNPSDRIYVTGYVMIDYLSRHYGLSAFAEINRRFAALPFFGLTPAFKKVTGHSAKEIFSFALQEREKVSLSLDGLIAKPIQGDRFLPASTSIGLIGFVQSPDEGRAVYRYTEDGSTEKLLELSLDGGSALSFAQDSAVFSSLWADATHPSSLSLASVSYSDLYLLDLASLKARRLTHEQRLVQPAISRDGSRIVASSVNGSFYDLVELDDDTLEITTLASQERVSFLQPALNHDGSAVVYVAMEQGNSSLYLLEEGKKPLLLVGPTADELRSPRFTDNDSSVLFIKELQLYQYRLDTGEIHLVHTDPVGIYNASLVGHELFYETYTAQGFAVKKVELKNPSIEQVTFRAPLAGEGVVASVTYPKAAYYDSLQFNIALPFPFVEANQFQPGVWFHTTSLLRKQSLIGSVGWSIRGAKPVTDLTYTYTAGSYAVALGLELNTYLSAYGSYVSYAYSALQFPLISHTTYYSFEVLNLQPQLSLAWNESGFVATGALLLGYGKQTRNERTADFFGPPSFSVSGGVMVQSNTLEPVPFLSTDTQVRLFDSSAMLHFGLDVIGTTSLNVSGNFTLFSFTPMQDGNVKLRLSTSFRFPLGLLDIPIPYGGLTGVGLELIAQSAWYLNAEALVWEGATALAARLTSNAILGGSSVAFRPFAQFAYLLGPGLWQFSLGLDGQTLFESFSFR</sequence>
<organism evidence="2 3">
    <name type="scientific">Sphaerochaeta globosa (strain ATCC BAA-1886 / DSM 22777 / Buddy)</name>
    <name type="common">Spirochaeta sp. (strain Buddy)</name>
    <dbReference type="NCBI Taxonomy" id="158189"/>
    <lineage>
        <taxon>Bacteria</taxon>
        <taxon>Pseudomonadati</taxon>
        <taxon>Spirochaetota</taxon>
        <taxon>Spirochaetia</taxon>
        <taxon>Spirochaetales</taxon>
        <taxon>Sphaerochaetaceae</taxon>
        <taxon>Sphaerochaeta</taxon>
    </lineage>
</organism>
<accession>F0RYK7</accession>
<dbReference type="KEGG" id="sbu:SpiBuddy_1025"/>
<evidence type="ECO:0008006" key="4">
    <source>
        <dbReference type="Google" id="ProtNLM"/>
    </source>
</evidence>
<dbReference type="eggNOG" id="COG0823">
    <property type="taxonomic scope" value="Bacteria"/>
</dbReference>
<feature type="signal peptide" evidence="1">
    <location>
        <begin position="1"/>
        <end position="20"/>
    </location>
</feature>
<keyword evidence="1" id="KW-0732">Signal</keyword>
<reference evidence="3" key="1">
    <citation type="submission" date="2011-02" db="EMBL/GenBank/DDBJ databases">
        <title>Complete sequence of Spirochaeta sp. Buddy.</title>
        <authorList>
            <person name="Lucas S."/>
            <person name="Copeland A."/>
            <person name="Lapidus A."/>
            <person name="Cheng J.-F."/>
            <person name="Goodwin L."/>
            <person name="Pitluck S."/>
            <person name="Zeytun A."/>
            <person name="Detter J.C."/>
            <person name="Han C."/>
            <person name="Tapia R."/>
            <person name="Land M."/>
            <person name="Hauser L."/>
            <person name="Kyrpides N."/>
            <person name="Ivanova N."/>
            <person name="Mikhailova N."/>
            <person name="Pagani I."/>
            <person name="Ritalahti K.M."/>
            <person name="Loeffler F.E."/>
            <person name="Woyke T."/>
        </authorList>
    </citation>
    <scope>NUCLEOTIDE SEQUENCE [LARGE SCALE GENOMIC DNA]</scope>
    <source>
        <strain evidence="3">ATCC BAA-1886 / DSM 22777 / Buddy</strain>
    </source>
</reference>
<dbReference type="RefSeq" id="WP_013606701.1">
    <property type="nucleotide sequence ID" value="NC_015152.1"/>
</dbReference>
<dbReference type="SUPFAM" id="SSF82171">
    <property type="entry name" value="DPP6 N-terminal domain-like"/>
    <property type="match status" value="1"/>
</dbReference>
<evidence type="ECO:0000313" key="3">
    <source>
        <dbReference type="Proteomes" id="UP000008466"/>
    </source>
</evidence>
<dbReference type="InterPro" id="IPR011042">
    <property type="entry name" value="6-blade_b-propeller_TolB-like"/>
</dbReference>
<protein>
    <recommendedName>
        <fullName evidence="4">WD40-like beta Propeller containing protein</fullName>
    </recommendedName>
</protein>
<proteinExistence type="predicted"/>
<dbReference type="AlphaFoldDB" id="F0RYK7"/>
<dbReference type="EMBL" id="CP002541">
    <property type="protein sequence ID" value="ADY12850.1"/>
    <property type="molecule type" value="Genomic_DNA"/>
</dbReference>
<name>F0RYK7_SPHGB</name>
<dbReference type="Gene3D" id="2.120.10.30">
    <property type="entry name" value="TolB, C-terminal domain"/>
    <property type="match status" value="2"/>
</dbReference>
<dbReference type="HOGENOM" id="CLU_325936_0_0_12"/>
<evidence type="ECO:0000313" key="2">
    <source>
        <dbReference type="EMBL" id="ADY12850.1"/>
    </source>
</evidence>
<evidence type="ECO:0000256" key="1">
    <source>
        <dbReference type="SAM" id="SignalP"/>
    </source>
</evidence>
<dbReference type="STRING" id="158189.SpiBuddy_1025"/>
<gene>
    <name evidence="2" type="ordered locus">SpiBuddy_1025</name>
</gene>
<keyword evidence="3" id="KW-1185">Reference proteome</keyword>
<feature type="chain" id="PRO_5003256524" description="WD40-like beta Propeller containing protein" evidence="1">
    <location>
        <begin position="21"/>
        <end position="884"/>
    </location>
</feature>
<dbReference type="Proteomes" id="UP000008466">
    <property type="component" value="Chromosome"/>
</dbReference>
<dbReference type="OrthoDB" id="304612at2"/>